<evidence type="ECO:0000313" key="10">
    <source>
        <dbReference type="EMBL" id="KAL3232434.1"/>
    </source>
</evidence>
<evidence type="ECO:0000256" key="5">
    <source>
        <dbReference type="ARBA" id="ARBA00022618"/>
    </source>
</evidence>
<evidence type="ECO:0000256" key="3">
    <source>
        <dbReference type="ARBA" id="ARBA00018145"/>
    </source>
</evidence>
<feature type="compositionally biased region" description="Low complexity" evidence="9">
    <location>
        <begin position="237"/>
        <end position="251"/>
    </location>
</feature>
<dbReference type="PRINTS" id="PR02099">
    <property type="entry name" value="PROTEINIBD2"/>
</dbReference>
<evidence type="ECO:0000256" key="2">
    <source>
        <dbReference type="ARBA" id="ARBA00008285"/>
    </source>
</evidence>
<evidence type="ECO:0000256" key="9">
    <source>
        <dbReference type="SAM" id="MobiDB-lite"/>
    </source>
</evidence>
<dbReference type="InterPro" id="IPR026231">
    <property type="entry name" value="IBD2"/>
</dbReference>
<keyword evidence="7" id="KW-0206">Cytoskeleton</keyword>
<protein>
    <recommendedName>
        <fullName evidence="3">Protein IBD2</fullName>
    </recommendedName>
</protein>
<dbReference type="Proteomes" id="UP001623330">
    <property type="component" value="Unassembled WGS sequence"/>
</dbReference>
<accession>A0ABR4NUM9</accession>
<comment type="subcellular location">
    <subcellularLocation>
        <location evidence="1">Cytoplasm</location>
        <location evidence="1">Cytoskeleton</location>
        <location evidence="1">Spindle pole</location>
    </subcellularLocation>
</comment>
<keyword evidence="5" id="KW-0132">Cell division</keyword>
<keyword evidence="6" id="KW-0498">Mitosis</keyword>
<evidence type="ECO:0000256" key="7">
    <source>
        <dbReference type="ARBA" id="ARBA00023212"/>
    </source>
</evidence>
<keyword evidence="4" id="KW-0963">Cytoplasm</keyword>
<dbReference type="EMBL" id="JBEVYD010000005">
    <property type="protein sequence ID" value="KAL3232434.1"/>
    <property type="molecule type" value="Genomic_DNA"/>
</dbReference>
<evidence type="ECO:0000313" key="11">
    <source>
        <dbReference type="Proteomes" id="UP001623330"/>
    </source>
</evidence>
<feature type="region of interest" description="Disordered" evidence="9">
    <location>
        <begin position="222"/>
        <end position="252"/>
    </location>
</feature>
<evidence type="ECO:0000256" key="4">
    <source>
        <dbReference type="ARBA" id="ARBA00022490"/>
    </source>
</evidence>
<organism evidence="10 11">
    <name type="scientific">Nakaseomyces bracarensis</name>
    <dbReference type="NCBI Taxonomy" id="273131"/>
    <lineage>
        <taxon>Eukaryota</taxon>
        <taxon>Fungi</taxon>
        <taxon>Dikarya</taxon>
        <taxon>Ascomycota</taxon>
        <taxon>Saccharomycotina</taxon>
        <taxon>Saccharomycetes</taxon>
        <taxon>Saccharomycetales</taxon>
        <taxon>Saccharomycetaceae</taxon>
        <taxon>Nakaseomyces</taxon>
    </lineage>
</organism>
<reference evidence="10 11" key="1">
    <citation type="submission" date="2024-05" db="EMBL/GenBank/DDBJ databases">
        <title>Long read based assembly of the Candida bracarensis genome reveals expanded adhesin content.</title>
        <authorList>
            <person name="Marcet-Houben M."/>
            <person name="Ksiezopolska E."/>
            <person name="Gabaldon T."/>
        </authorList>
    </citation>
    <scope>NUCLEOTIDE SEQUENCE [LARGE SCALE GENOMIC DNA]</scope>
    <source>
        <strain evidence="10 11">CBM6</strain>
    </source>
</reference>
<keyword evidence="11" id="KW-1185">Reference proteome</keyword>
<evidence type="ECO:0000256" key="1">
    <source>
        <dbReference type="ARBA" id="ARBA00004647"/>
    </source>
</evidence>
<gene>
    <name evidence="10" type="ORF">RNJ44_04350</name>
</gene>
<evidence type="ECO:0000256" key="6">
    <source>
        <dbReference type="ARBA" id="ARBA00022776"/>
    </source>
</evidence>
<comment type="similarity">
    <text evidence="2">Belongs to the IBD2 family.</text>
</comment>
<sequence length="330" mass="38066">MMSSNEKPNTSIELISENGPISLNLMMEEGVKALTKILSNQLQDPQGNKPMQFIIKKGDGDGGNKGDDRKVQEITDMEEEAVEMGNESNYHISDNMQSEAEIILNDQLKDILKNHESQLRLDGEEAEIIFDYETEGTADGPDSIGEKITQMIESVLPNGLGPDAQEKLRSMMEGKELTITEDGESQLRDTSITQNNDENFEVNFVTENELPEEHVHDDRLESIDGESDNCCPHHQHGSSNNNQQQPQQQQHMSKYKNYNYHDYQYEINKSNIEPNFSRLINQNKPVCLFCEYYMVFGKPPKNMIKWYNMHYGYNHLPQRNDRDNNRKRNR</sequence>
<comment type="caution">
    <text evidence="10">The sequence shown here is derived from an EMBL/GenBank/DDBJ whole genome shotgun (WGS) entry which is preliminary data.</text>
</comment>
<name>A0ABR4NUM9_9SACH</name>
<evidence type="ECO:0000256" key="8">
    <source>
        <dbReference type="ARBA" id="ARBA00023306"/>
    </source>
</evidence>
<proteinExistence type="inferred from homology"/>
<keyword evidence="8" id="KW-0131">Cell cycle</keyword>